<evidence type="ECO:0000259" key="1">
    <source>
        <dbReference type="Pfam" id="PF01381"/>
    </source>
</evidence>
<gene>
    <name evidence="2" type="ORF">GCM10007424_23700</name>
</gene>
<evidence type="ECO:0000313" key="2">
    <source>
        <dbReference type="EMBL" id="GGB82934.1"/>
    </source>
</evidence>
<dbReference type="EMBL" id="BMJE01000006">
    <property type="protein sequence ID" value="GGB82934.1"/>
    <property type="molecule type" value="Genomic_DNA"/>
</dbReference>
<dbReference type="Gene3D" id="1.10.10.60">
    <property type="entry name" value="Homeodomain-like"/>
    <property type="match status" value="1"/>
</dbReference>
<organism evidence="2 3">
    <name type="scientific">Flavobacterium suaedae</name>
    <dbReference type="NCBI Taxonomy" id="1767027"/>
    <lineage>
        <taxon>Bacteria</taxon>
        <taxon>Pseudomonadati</taxon>
        <taxon>Bacteroidota</taxon>
        <taxon>Flavobacteriia</taxon>
        <taxon>Flavobacteriales</taxon>
        <taxon>Flavobacteriaceae</taxon>
        <taxon>Flavobacterium</taxon>
    </lineage>
</organism>
<reference evidence="3" key="1">
    <citation type="journal article" date="2019" name="Int. J. Syst. Evol. Microbiol.">
        <title>The Global Catalogue of Microorganisms (GCM) 10K type strain sequencing project: providing services to taxonomists for standard genome sequencing and annotation.</title>
        <authorList>
            <consortium name="The Broad Institute Genomics Platform"/>
            <consortium name="The Broad Institute Genome Sequencing Center for Infectious Disease"/>
            <person name="Wu L."/>
            <person name="Ma J."/>
        </authorList>
    </citation>
    <scope>NUCLEOTIDE SEQUENCE [LARGE SCALE GENOMIC DNA]</scope>
    <source>
        <strain evidence="3">CGMCC 1.15461</strain>
    </source>
</reference>
<proteinExistence type="predicted"/>
<accession>A0ABQ1K2H1</accession>
<protein>
    <recommendedName>
        <fullName evidence="1">HTH cro/C1-type domain-containing protein</fullName>
    </recommendedName>
</protein>
<dbReference type="CDD" id="cd00093">
    <property type="entry name" value="HTH_XRE"/>
    <property type="match status" value="1"/>
</dbReference>
<dbReference type="InterPro" id="IPR010982">
    <property type="entry name" value="Lambda_DNA-bd_dom_sf"/>
</dbReference>
<evidence type="ECO:0000313" key="3">
    <source>
        <dbReference type="Proteomes" id="UP000615760"/>
    </source>
</evidence>
<dbReference type="Pfam" id="PF01381">
    <property type="entry name" value="HTH_3"/>
    <property type="match status" value="1"/>
</dbReference>
<dbReference type="Proteomes" id="UP000615760">
    <property type="component" value="Unassembled WGS sequence"/>
</dbReference>
<dbReference type="InterPro" id="IPR001387">
    <property type="entry name" value="Cro/C1-type_HTH"/>
</dbReference>
<name>A0ABQ1K2H1_9FLAO</name>
<feature type="domain" description="HTH cro/C1-type" evidence="1">
    <location>
        <begin position="18"/>
        <end position="50"/>
    </location>
</feature>
<sequence length="183" mass="20703">MARSKEVQKEYAKTLFVNNNFTQKEIAKRVGVTEKTLSNWIKKESWQTLKKSMLTTKESQLSALYDQLENINNEILTRPIQRDIPDVLLKPVKVKDAKGNEKLELPPINPEDFPIRVGNVATTKDADVIAKITASINRLETEASLGDTVEVCKKLIQFAQQIDNELAKKITDIADAYITSMLK</sequence>
<dbReference type="RefSeq" id="WP_188621518.1">
    <property type="nucleotide sequence ID" value="NZ_BMJE01000006.1"/>
</dbReference>
<comment type="caution">
    <text evidence="2">The sequence shown here is derived from an EMBL/GenBank/DDBJ whole genome shotgun (WGS) entry which is preliminary data.</text>
</comment>
<dbReference type="SUPFAM" id="SSF47413">
    <property type="entry name" value="lambda repressor-like DNA-binding domains"/>
    <property type="match status" value="1"/>
</dbReference>
<keyword evidence="3" id="KW-1185">Reference proteome</keyword>